<feature type="region of interest" description="Disordered" evidence="1">
    <location>
        <begin position="1"/>
        <end position="28"/>
    </location>
</feature>
<protein>
    <submittedName>
        <fullName evidence="2">Uncharacterized protein</fullName>
    </submittedName>
</protein>
<name>A0A650EPS3_9BACT</name>
<organism evidence="2">
    <name type="scientific">uncultured Elusimicrobia bacterium</name>
    <dbReference type="NCBI Taxonomy" id="699876"/>
    <lineage>
        <taxon>Bacteria</taxon>
        <taxon>Pseudomonadati</taxon>
        <taxon>Elusimicrobiota</taxon>
        <taxon>Elusimicrobia</taxon>
        <taxon>environmental samples</taxon>
    </lineage>
</organism>
<dbReference type="AlphaFoldDB" id="A0A650EPS3"/>
<proteinExistence type="predicted"/>
<gene>
    <name evidence="2" type="ORF">Elusimicrob2101_1870</name>
</gene>
<reference evidence="2" key="1">
    <citation type="journal article" date="2020" name="J. ISSAAS">
        <title>Lactobacilli and other gastrointestinal microbiota of Peromyscus leucopus, reservoir host for agents of Lyme disease and other zoonoses in North America.</title>
        <authorList>
            <person name="Milovic A."/>
            <person name="Bassam K."/>
            <person name="Shao H."/>
            <person name="Chatzistamou I."/>
            <person name="Tufts D.M."/>
            <person name="Diuk-Wasser M."/>
            <person name="Barbour A.G."/>
        </authorList>
    </citation>
    <scope>NUCLEOTIDE SEQUENCE</scope>
    <source>
        <strain evidence="2">LL30</strain>
    </source>
</reference>
<evidence type="ECO:0000313" key="2">
    <source>
        <dbReference type="EMBL" id="QGT50924.1"/>
    </source>
</evidence>
<accession>A0A650EPS3</accession>
<feature type="compositionally biased region" description="Polar residues" evidence="1">
    <location>
        <begin position="1"/>
        <end position="18"/>
    </location>
</feature>
<evidence type="ECO:0000256" key="1">
    <source>
        <dbReference type="SAM" id="MobiDB-lite"/>
    </source>
</evidence>
<dbReference type="EMBL" id="MN577572">
    <property type="protein sequence ID" value="QGT50924.1"/>
    <property type="molecule type" value="Genomic_DNA"/>
</dbReference>
<sequence>MKQKGSSNTTGDCSNTSYKTEHKSECCPGTNTRDLICWKEKSVWKESLWYIGSYKHIVVSTATSCSDESYNGDTYSVVYPVKFADGSWTFEANAPSCSSQGISSGDECDTSVATNKTCYVGLSNWINSLRSYYVKDNSSGSFRPRLVINTTGNGSNNVGCVWTDVTKWPQLLCERSGEYIPNGW</sequence>